<feature type="transmembrane region" description="Helical" evidence="5">
    <location>
        <begin position="320"/>
        <end position="340"/>
    </location>
</feature>
<dbReference type="GO" id="GO:0022857">
    <property type="term" value="F:transmembrane transporter activity"/>
    <property type="evidence" value="ECO:0007669"/>
    <property type="project" value="InterPro"/>
</dbReference>
<sequence>MSIPEGFSDPGTVVVVTALGENPLGGSVFEKQVIHEGDEQWQEDHQAILQRVDSETGSVRILDAVDLPTFYTSFRLAPLTIFISLAFGIIGPIHTELLKMRICEVKLNISEDICEHISDIQYKELANSVVRETAQFQLYSNLISSLPPIIFSLFVGSWSDAYGRKPPMVLSLVGMTASAIYISILANYRLHPAYLLVAPVLSSLTGGWTVLLMAMFSFVGDYTIDKNRGTNIALIDGILIVFGNAGSLLGGYVYKLFGMVMPFYLTIGCYVVALLHTAFFLHDRLRHTPGRTNRGYSKLFTLDNFLDNFRMLRRARVGNTRAHIALLLFCLLLITTVSIGDGNVLQLLVEFQPFNWSVTFYTVFSCVSGLLSAISMMAAMILFRQYLGMPDTLIGMLAVLSAILYYFGFGVAQVDWVLYVSVVAGLLRNIMIPCLRSLLSGLVDRGEIGKIMSFISSCQSVTPLFASVIFTSMFAATSSWWPGLCFVVGAFVLVPVLACLAYVDVARRQEIYVKDPSLLRPDSQQSD</sequence>
<feature type="transmembrane region" description="Helical" evidence="5">
    <location>
        <begin position="480"/>
        <end position="503"/>
    </location>
</feature>
<feature type="transmembrane region" description="Helical" evidence="5">
    <location>
        <begin position="451"/>
        <end position="474"/>
    </location>
</feature>
<dbReference type="GO" id="GO:0016020">
    <property type="term" value="C:membrane"/>
    <property type="evidence" value="ECO:0007669"/>
    <property type="project" value="UniProtKB-SubCell"/>
</dbReference>
<feature type="transmembrane region" description="Helical" evidence="5">
    <location>
        <begin position="194"/>
        <end position="220"/>
    </location>
</feature>
<evidence type="ECO:0000256" key="1">
    <source>
        <dbReference type="ARBA" id="ARBA00004141"/>
    </source>
</evidence>
<protein>
    <recommendedName>
        <fullName evidence="8">Major facilitator superfamily (MFS) profile domain-containing protein</fullName>
    </recommendedName>
</protein>
<dbReference type="Proteomes" id="UP000186922">
    <property type="component" value="Unassembled WGS sequence"/>
</dbReference>
<evidence type="ECO:0008006" key="8">
    <source>
        <dbReference type="Google" id="ProtNLM"/>
    </source>
</evidence>
<dbReference type="InterPro" id="IPR011701">
    <property type="entry name" value="MFS"/>
</dbReference>
<dbReference type="Gene3D" id="1.20.1250.20">
    <property type="entry name" value="MFS general substrate transporter like domains"/>
    <property type="match status" value="1"/>
</dbReference>
<feature type="transmembrane region" description="Helical" evidence="5">
    <location>
        <begin position="76"/>
        <end position="94"/>
    </location>
</feature>
<reference evidence="6 7" key="1">
    <citation type="journal article" date="2016" name="Nat. Commun.">
        <title>Extremotolerant tardigrade genome and improved radiotolerance of human cultured cells by tardigrade-unique protein.</title>
        <authorList>
            <person name="Hashimoto T."/>
            <person name="Horikawa D.D."/>
            <person name="Saito Y."/>
            <person name="Kuwahara H."/>
            <person name="Kozuka-Hata H."/>
            <person name="Shin-I T."/>
            <person name="Minakuchi Y."/>
            <person name="Ohishi K."/>
            <person name="Motoyama A."/>
            <person name="Aizu T."/>
            <person name="Enomoto A."/>
            <person name="Kondo K."/>
            <person name="Tanaka S."/>
            <person name="Hara Y."/>
            <person name="Koshikawa S."/>
            <person name="Sagara H."/>
            <person name="Miura T."/>
            <person name="Yokobori S."/>
            <person name="Miyagawa K."/>
            <person name="Suzuki Y."/>
            <person name="Kubo T."/>
            <person name="Oyama M."/>
            <person name="Kohara Y."/>
            <person name="Fujiyama A."/>
            <person name="Arakawa K."/>
            <person name="Katayama T."/>
            <person name="Toyoda A."/>
            <person name="Kunieda T."/>
        </authorList>
    </citation>
    <scope>NUCLEOTIDE SEQUENCE [LARGE SCALE GENOMIC DNA]</scope>
    <source>
        <strain evidence="6 7">YOKOZUNA-1</strain>
    </source>
</reference>
<comment type="caution">
    <text evidence="6">The sequence shown here is derived from an EMBL/GenBank/DDBJ whole genome shotgun (WGS) entry which is preliminary data.</text>
</comment>
<feature type="transmembrane region" description="Helical" evidence="5">
    <location>
        <begin position="168"/>
        <end position="188"/>
    </location>
</feature>
<feature type="transmembrane region" description="Helical" evidence="5">
    <location>
        <begin position="232"/>
        <end position="254"/>
    </location>
</feature>
<feature type="transmembrane region" description="Helical" evidence="5">
    <location>
        <begin position="360"/>
        <end position="381"/>
    </location>
</feature>
<evidence type="ECO:0000313" key="6">
    <source>
        <dbReference type="EMBL" id="GAV04643.1"/>
    </source>
</evidence>
<dbReference type="OrthoDB" id="430300at2759"/>
<dbReference type="PANTHER" id="PTHR23507">
    <property type="entry name" value="ZGC:174356"/>
    <property type="match status" value="1"/>
</dbReference>
<proteinExistence type="predicted"/>
<keyword evidence="3 5" id="KW-1133">Transmembrane helix</keyword>
<evidence type="ECO:0000256" key="5">
    <source>
        <dbReference type="SAM" id="Phobius"/>
    </source>
</evidence>
<comment type="subcellular location">
    <subcellularLocation>
        <location evidence="1">Membrane</location>
        <topology evidence="1">Multi-pass membrane protein</topology>
    </subcellularLocation>
</comment>
<evidence type="ECO:0000256" key="2">
    <source>
        <dbReference type="ARBA" id="ARBA00022692"/>
    </source>
</evidence>
<dbReference type="PANTHER" id="PTHR23507:SF1">
    <property type="entry name" value="FI18259P1-RELATED"/>
    <property type="match status" value="1"/>
</dbReference>
<dbReference type="AlphaFoldDB" id="A0A1D1VWK2"/>
<name>A0A1D1VWK2_RAMVA</name>
<feature type="transmembrane region" description="Helical" evidence="5">
    <location>
        <begin position="260"/>
        <end position="281"/>
    </location>
</feature>
<feature type="transmembrane region" description="Helical" evidence="5">
    <location>
        <begin position="393"/>
        <end position="412"/>
    </location>
</feature>
<organism evidence="6 7">
    <name type="scientific">Ramazzottius varieornatus</name>
    <name type="common">Water bear</name>
    <name type="synonym">Tardigrade</name>
    <dbReference type="NCBI Taxonomy" id="947166"/>
    <lineage>
        <taxon>Eukaryota</taxon>
        <taxon>Metazoa</taxon>
        <taxon>Ecdysozoa</taxon>
        <taxon>Tardigrada</taxon>
        <taxon>Eutardigrada</taxon>
        <taxon>Parachela</taxon>
        <taxon>Hypsibioidea</taxon>
        <taxon>Ramazzottiidae</taxon>
        <taxon>Ramazzottius</taxon>
    </lineage>
</organism>
<dbReference type="InterPro" id="IPR036259">
    <property type="entry name" value="MFS_trans_sf"/>
</dbReference>
<dbReference type="EMBL" id="BDGG01000011">
    <property type="protein sequence ID" value="GAV04643.1"/>
    <property type="molecule type" value="Genomic_DNA"/>
</dbReference>
<dbReference type="SUPFAM" id="SSF103473">
    <property type="entry name" value="MFS general substrate transporter"/>
    <property type="match status" value="1"/>
</dbReference>
<evidence type="ECO:0000256" key="3">
    <source>
        <dbReference type="ARBA" id="ARBA00022989"/>
    </source>
</evidence>
<evidence type="ECO:0000256" key="4">
    <source>
        <dbReference type="ARBA" id="ARBA00023136"/>
    </source>
</evidence>
<feature type="transmembrane region" description="Helical" evidence="5">
    <location>
        <begin position="418"/>
        <end position="439"/>
    </location>
</feature>
<keyword evidence="7" id="KW-1185">Reference proteome</keyword>
<dbReference type="Pfam" id="PF07690">
    <property type="entry name" value="MFS_1"/>
    <property type="match status" value="1"/>
</dbReference>
<accession>A0A1D1VWK2</accession>
<gene>
    <name evidence="6" type="primary">RvY_14901-1</name>
    <name evidence="6" type="synonym">RvY_14901.1</name>
    <name evidence="6" type="ORF">RvY_14901</name>
</gene>
<evidence type="ECO:0000313" key="7">
    <source>
        <dbReference type="Proteomes" id="UP000186922"/>
    </source>
</evidence>
<keyword evidence="2 5" id="KW-0812">Transmembrane</keyword>
<keyword evidence="4 5" id="KW-0472">Membrane</keyword>